<gene>
    <name evidence="2" type="ORF">GJR99_02235</name>
</gene>
<keyword evidence="1" id="KW-0812">Transmembrane</keyword>
<protein>
    <submittedName>
        <fullName evidence="2">Uncharacterized protein</fullName>
    </submittedName>
</protein>
<feature type="transmembrane region" description="Helical" evidence="1">
    <location>
        <begin position="73"/>
        <end position="96"/>
    </location>
</feature>
<sequence>MSDTTPRVSDAVVRLATARETVTVFVVLLLAWGAGFAGVLPKEVWVVDFPALAVAMLVDTFAFNEFSIRGGSVFYPALAVGMYLEAIVVGGAIRWVRQHELFGLRRDSAG</sequence>
<accession>A0A6A8G2R7</accession>
<proteinExistence type="predicted"/>
<dbReference type="Proteomes" id="UP000443423">
    <property type="component" value="Unassembled WGS sequence"/>
</dbReference>
<reference evidence="2 3" key="1">
    <citation type="submission" date="2019-11" db="EMBL/GenBank/DDBJ databases">
        <title>Whole genome sequence of Haloferax sp. MBLA0078.</title>
        <authorList>
            <person name="Seo M.-J."/>
            <person name="Cho E.-S."/>
        </authorList>
    </citation>
    <scope>NUCLEOTIDE SEQUENCE [LARGE SCALE GENOMIC DNA]</scope>
    <source>
        <strain evidence="2 3">MBLA0078</strain>
    </source>
</reference>
<organism evidence="2 3">
    <name type="scientific">Haloferax marinum</name>
    <dbReference type="NCBI Taxonomy" id="2666143"/>
    <lineage>
        <taxon>Archaea</taxon>
        <taxon>Methanobacteriati</taxon>
        <taxon>Methanobacteriota</taxon>
        <taxon>Stenosarchaea group</taxon>
        <taxon>Halobacteria</taxon>
        <taxon>Halobacteriales</taxon>
        <taxon>Haloferacaceae</taxon>
        <taxon>Haloferax</taxon>
    </lineage>
</organism>
<name>A0A6A8G2R7_9EURY</name>
<dbReference type="RefSeq" id="WP_151109051.1">
    <property type="nucleotide sequence ID" value="NZ_WKJQ01000001.1"/>
</dbReference>
<evidence type="ECO:0000313" key="3">
    <source>
        <dbReference type="Proteomes" id="UP000443423"/>
    </source>
</evidence>
<evidence type="ECO:0000256" key="1">
    <source>
        <dbReference type="SAM" id="Phobius"/>
    </source>
</evidence>
<comment type="caution">
    <text evidence="2">The sequence shown here is derived from an EMBL/GenBank/DDBJ whole genome shotgun (WGS) entry which is preliminary data.</text>
</comment>
<evidence type="ECO:0000313" key="2">
    <source>
        <dbReference type="EMBL" id="MRW95391.1"/>
    </source>
</evidence>
<feature type="transmembrane region" description="Helical" evidence="1">
    <location>
        <begin position="21"/>
        <end position="40"/>
    </location>
</feature>
<dbReference type="AlphaFoldDB" id="A0A6A8G2R7"/>
<keyword evidence="1" id="KW-0472">Membrane</keyword>
<keyword evidence="1" id="KW-1133">Transmembrane helix</keyword>
<dbReference type="EMBL" id="WKJQ01000001">
    <property type="protein sequence ID" value="MRW95391.1"/>
    <property type="molecule type" value="Genomic_DNA"/>
</dbReference>
<keyword evidence="3" id="KW-1185">Reference proteome</keyword>